<name>A0A1J5S561_9ZZZZ</name>
<accession>A0A1J5S561</accession>
<evidence type="ECO:0000313" key="1">
    <source>
        <dbReference type="EMBL" id="OIR03577.1"/>
    </source>
</evidence>
<sequence length="64" mass="6937">MPDGTGTEVGLEVLKHIRAILEASRKIGVKTHEVSSDENVVKEIDSEVERIADACMAIAKMLSD</sequence>
<dbReference type="EMBL" id="MLJW01000065">
    <property type="protein sequence ID" value="OIR03577.1"/>
    <property type="molecule type" value="Genomic_DNA"/>
</dbReference>
<proteinExistence type="predicted"/>
<dbReference type="AlphaFoldDB" id="A0A1J5S561"/>
<reference evidence="1" key="1">
    <citation type="submission" date="2016-10" db="EMBL/GenBank/DDBJ databases">
        <title>Sequence of Gallionella enrichment culture.</title>
        <authorList>
            <person name="Poehlein A."/>
            <person name="Muehling M."/>
            <person name="Daniel R."/>
        </authorList>
    </citation>
    <scope>NUCLEOTIDE SEQUENCE</scope>
</reference>
<comment type="caution">
    <text evidence="1">The sequence shown here is derived from an EMBL/GenBank/DDBJ whole genome shotgun (WGS) entry which is preliminary data.</text>
</comment>
<organism evidence="1">
    <name type="scientific">mine drainage metagenome</name>
    <dbReference type="NCBI Taxonomy" id="410659"/>
    <lineage>
        <taxon>unclassified sequences</taxon>
        <taxon>metagenomes</taxon>
        <taxon>ecological metagenomes</taxon>
    </lineage>
</organism>
<gene>
    <name evidence="1" type="ORF">GALL_144360</name>
</gene>
<protein>
    <submittedName>
        <fullName evidence="1">Uncharacterized protein</fullName>
    </submittedName>
</protein>